<accession>A0A7W3QQM0</accession>
<dbReference type="InterPro" id="IPR032694">
    <property type="entry name" value="CopC/D"/>
</dbReference>
<dbReference type="GO" id="GO:0030313">
    <property type="term" value="C:cell envelope"/>
    <property type="evidence" value="ECO:0007669"/>
    <property type="project" value="UniProtKB-SubCell"/>
</dbReference>
<dbReference type="AlphaFoldDB" id="A0A7W3QQM0"/>
<comment type="caution">
    <text evidence="8">The sequence shown here is derived from an EMBL/GenBank/DDBJ whole genome shotgun (WGS) entry which is preliminary data.</text>
</comment>
<feature type="transmembrane region" description="Helical" evidence="6">
    <location>
        <begin position="174"/>
        <end position="196"/>
    </location>
</feature>
<feature type="domain" description="CopC" evidence="7">
    <location>
        <begin position="36"/>
        <end position="121"/>
    </location>
</feature>
<keyword evidence="3" id="KW-0732">Signal</keyword>
<evidence type="ECO:0000313" key="8">
    <source>
        <dbReference type="EMBL" id="MBA8955767.1"/>
    </source>
</evidence>
<evidence type="ECO:0000256" key="5">
    <source>
        <dbReference type="SAM" id="MobiDB-lite"/>
    </source>
</evidence>
<dbReference type="GO" id="GO:0005507">
    <property type="term" value="F:copper ion binding"/>
    <property type="evidence" value="ECO:0007669"/>
    <property type="project" value="InterPro"/>
</dbReference>
<dbReference type="InterPro" id="IPR007348">
    <property type="entry name" value="CopC_dom"/>
</dbReference>
<dbReference type="Pfam" id="PF04234">
    <property type="entry name" value="CopC"/>
    <property type="match status" value="1"/>
</dbReference>
<reference evidence="8 9" key="1">
    <citation type="submission" date="2020-08" db="EMBL/GenBank/DDBJ databases">
        <title>Genomic Encyclopedia of Type Strains, Phase IV (KMG-IV): sequencing the most valuable type-strain genomes for metagenomic binning, comparative biology and taxonomic classification.</title>
        <authorList>
            <person name="Goeker M."/>
        </authorList>
    </citation>
    <scope>NUCLEOTIDE SEQUENCE [LARGE SCALE GENOMIC DNA]</scope>
    <source>
        <strain evidence="8 9">DSM 44197</strain>
    </source>
</reference>
<dbReference type="InterPro" id="IPR014755">
    <property type="entry name" value="Cu-Rt/internalin_Ig-like"/>
</dbReference>
<dbReference type="EMBL" id="JACJIA010000013">
    <property type="protein sequence ID" value="MBA8955767.1"/>
    <property type="molecule type" value="Genomic_DNA"/>
</dbReference>
<dbReference type="InterPro" id="IPR014756">
    <property type="entry name" value="Ig_E-set"/>
</dbReference>
<dbReference type="InterPro" id="IPR006311">
    <property type="entry name" value="TAT_signal"/>
</dbReference>
<evidence type="ECO:0000313" key="9">
    <source>
        <dbReference type="Proteomes" id="UP000572680"/>
    </source>
</evidence>
<evidence type="ECO:0000256" key="1">
    <source>
        <dbReference type="ARBA" id="ARBA00004196"/>
    </source>
</evidence>
<proteinExistence type="predicted"/>
<dbReference type="GO" id="GO:0042597">
    <property type="term" value="C:periplasmic space"/>
    <property type="evidence" value="ECO:0007669"/>
    <property type="project" value="InterPro"/>
</dbReference>
<comment type="subcellular location">
    <subcellularLocation>
        <location evidence="1">Cell envelope</location>
    </subcellularLocation>
</comment>
<evidence type="ECO:0000259" key="7">
    <source>
        <dbReference type="Pfam" id="PF04234"/>
    </source>
</evidence>
<dbReference type="SUPFAM" id="SSF81296">
    <property type="entry name" value="E set domains"/>
    <property type="match status" value="1"/>
</dbReference>
<gene>
    <name evidence="8" type="ORF">HNR61_007449</name>
</gene>
<dbReference type="GO" id="GO:0006825">
    <property type="term" value="P:copper ion transport"/>
    <property type="evidence" value="ECO:0007669"/>
    <property type="project" value="InterPro"/>
</dbReference>
<dbReference type="PANTHER" id="PTHR34820">
    <property type="entry name" value="INNER MEMBRANE PROTEIN YEBZ"/>
    <property type="match status" value="1"/>
</dbReference>
<evidence type="ECO:0000256" key="3">
    <source>
        <dbReference type="ARBA" id="ARBA00022729"/>
    </source>
</evidence>
<organism evidence="8 9">
    <name type="scientific">Actinomadura namibiensis</name>
    <dbReference type="NCBI Taxonomy" id="182080"/>
    <lineage>
        <taxon>Bacteria</taxon>
        <taxon>Bacillati</taxon>
        <taxon>Actinomycetota</taxon>
        <taxon>Actinomycetes</taxon>
        <taxon>Streptosporangiales</taxon>
        <taxon>Thermomonosporaceae</taxon>
        <taxon>Actinomadura</taxon>
    </lineage>
</organism>
<dbReference type="GO" id="GO:0046688">
    <property type="term" value="P:response to copper ion"/>
    <property type="evidence" value="ECO:0007669"/>
    <property type="project" value="InterPro"/>
</dbReference>
<evidence type="ECO:0000256" key="6">
    <source>
        <dbReference type="SAM" id="Phobius"/>
    </source>
</evidence>
<dbReference type="PROSITE" id="PS51318">
    <property type="entry name" value="TAT"/>
    <property type="match status" value="1"/>
</dbReference>
<keyword evidence="6" id="KW-0472">Membrane</keyword>
<keyword evidence="6" id="KW-0812">Transmembrane</keyword>
<keyword evidence="6" id="KW-1133">Transmembrane helix</keyword>
<feature type="region of interest" description="Disordered" evidence="5">
    <location>
        <begin position="130"/>
        <end position="170"/>
    </location>
</feature>
<dbReference type="RefSeq" id="WP_182847743.1">
    <property type="nucleotide sequence ID" value="NZ_BAAALP010000025.1"/>
</dbReference>
<sequence>MMTKRMPSRRPALLAGLLAVFLAALGGLFAAPASAHTRLISSTPGKDATAANVTEVALVFSDRIRAAKVVVRNEEGEEFQTGDAARSDRTVTQPLERALPAGRYTVAWRVVGEDGHPIQNEDLAFTAEEGRATAAPTTGAPTTGAPTTATPTTPAPHGTPAKAASAPERKSSGAVTWVMIGIGGLLGIGIGMLIVFRAKRRNPMGGKGE</sequence>
<keyword evidence="4" id="KW-0186">Copper</keyword>
<dbReference type="Gene3D" id="2.60.40.1220">
    <property type="match status" value="1"/>
</dbReference>
<keyword evidence="2" id="KW-0479">Metal-binding</keyword>
<feature type="compositionally biased region" description="Low complexity" evidence="5">
    <location>
        <begin position="132"/>
        <end position="164"/>
    </location>
</feature>
<evidence type="ECO:0000256" key="2">
    <source>
        <dbReference type="ARBA" id="ARBA00022723"/>
    </source>
</evidence>
<dbReference type="PANTHER" id="PTHR34820:SF4">
    <property type="entry name" value="INNER MEMBRANE PROTEIN YEBZ"/>
    <property type="match status" value="1"/>
</dbReference>
<keyword evidence="9" id="KW-1185">Reference proteome</keyword>
<evidence type="ECO:0000256" key="4">
    <source>
        <dbReference type="ARBA" id="ARBA00023008"/>
    </source>
</evidence>
<protein>
    <recommendedName>
        <fullName evidence="7">CopC domain-containing protein</fullName>
    </recommendedName>
</protein>
<name>A0A7W3QQM0_ACTNM</name>
<dbReference type="GO" id="GO:0005886">
    <property type="term" value="C:plasma membrane"/>
    <property type="evidence" value="ECO:0007669"/>
    <property type="project" value="TreeGrafter"/>
</dbReference>
<dbReference type="Proteomes" id="UP000572680">
    <property type="component" value="Unassembled WGS sequence"/>
</dbReference>